<evidence type="ECO:0000313" key="1">
    <source>
        <dbReference type="EMBL" id="MDR9851808.1"/>
    </source>
</evidence>
<dbReference type="EMBL" id="JAVLSJ010000022">
    <property type="protein sequence ID" value="MDR9851808.1"/>
    <property type="molecule type" value="Genomic_DNA"/>
</dbReference>
<keyword evidence="2" id="KW-1185">Reference proteome</keyword>
<reference evidence="1" key="1">
    <citation type="submission" date="2023-09" db="EMBL/GenBank/DDBJ databases">
        <title>Description of first Herbaspirillum huttiense subsp. nephrolepsisexaltata and Herbaspirillum huttiense subsp. lycopersicon.</title>
        <authorList>
            <person name="Poudel M."/>
            <person name="Sharma A."/>
            <person name="Goss E."/>
            <person name="Tapia J.H."/>
            <person name="Harmon C.M."/>
            <person name="Jones J.B."/>
        </authorList>
    </citation>
    <scope>NUCLEOTIDE SEQUENCE</scope>
    <source>
        <strain evidence="1">SE1</strain>
    </source>
</reference>
<sequence length="172" mass="19115">MDETAAATQAAVGKPCFQRGAATQQGTGRHLRIQAQDDQLGGTHRMQGLCRRPGFDQQAVLSLAGDLQTIEARCRREGEQTREQLTGVIHDKPQDNDGPSFLFGNFVLPEKPRKSRAKLERHRKMFRINWELPRQEGNDPGSGQLGPFIAPEAATVLRKAPRQHLCGKLKIV</sequence>
<gene>
    <name evidence="1" type="ORF">RI048_26525</name>
</gene>
<comment type="caution">
    <text evidence="1">The sequence shown here is derived from an EMBL/GenBank/DDBJ whole genome shotgun (WGS) entry which is preliminary data.</text>
</comment>
<protein>
    <submittedName>
        <fullName evidence="1">Uncharacterized protein</fullName>
    </submittedName>
</protein>
<dbReference type="Proteomes" id="UP001246576">
    <property type="component" value="Unassembled WGS sequence"/>
</dbReference>
<name>A0ABU2EVE3_9BURK</name>
<accession>A0ABU2EVE3</accession>
<dbReference type="RefSeq" id="WP_310841652.1">
    <property type="nucleotide sequence ID" value="NZ_JAVLSJ010000022.1"/>
</dbReference>
<proteinExistence type="predicted"/>
<evidence type="ECO:0000313" key="2">
    <source>
        <dbReference type="Proteomes" id="UP001246576"/>
    </source>
</evidence>
<organism evidence="1 2">
    <name type="scientific">Herbaspirillum huttiense subsp. lycopersici</name>
    <dbReference type="NCBI Taxonomy" id="3074428"/>
    <lineage>
        <taxon>Bacteria</taxon>
        <taxon>Pseudomonadati</taxon>
        <taxon>Pseudomonadota</taxon>
        <taxon>Betaproteobacteria</taxon>
        <taxon>Burkholderiales</taxon>
        <taxon>Oxalobacteraceae</taxon>
        <taxon>Herbaspirillum</taxon>
    </lineage>
</organism>